<proteinExistence type="inferred from homology"/>
<reference evidence="7 8" key="1">
    <citation type="submission" date="2019-04" db="EMBL/GenBank/DDBJ databases">
        <title>Pedobacter sp. RP-3-22 sp. nov., isolated from Arctic soil.</title>
        <authorList>
            <person name="Dahal R.H."/>
            <person name="Kim D.-U."/>
        </authorList>
    </citation>
    <scope>NUCLEOTIDE SEQUENCE [LARGE SCALE GENOMIC DNA]</scope>
    <source>
        <strain evidence="7 8">RP-3-22</strain>
    </source>
</reference>
<feature type="domain" description="RNA polymerase sigma factor 70 region 4 type 2" evidence="6">
    <location>
        <begin position="124"/>
        <end position="174"/>
    </location>
</feature>
<dbReference type="Proteomes" id="UP000309488">
    <property type="component" value="Unassembled WGS sequence"/>
</dbReference>
<evidence type="ECO:0000313" key="7">
    <source>
        <dbReference type="EMBL" id="TKC12772.1"/>
    </source>
</evidence>
<dbReference type="Pfam" id="PF04542">
    <property type="entry name" value="Sigma70_r2"/>
    <property type="match status" value="1"/>
</dbReference>
<dbReference type="InterPro" id="IPR036388">
    <property type="entry name" value="WH-like_DNA-bd_sf"/>
</dbReference>
<dbReference type="InterPro" id="IPR013324">
    <property type="entry name" value="RNA_pol_sigma_r3/r4-like"/>
</dbReference>
<feature type="domain" description="RNA polymerase sigma-70 region 2" evidence="5">
    <location>
        <begin position="27"/>
        <end position="92"/>
    </location>
</feature>
<dbReference type="InterPro" id="IPR013325">
    <property type="entry name" value="RNA_pol_sigma_r2"/>
</dbReference>
<sequence>MSTVHHHSDEELFALLQKDSHVAYKEIYQRYSRLLYLHAYKKLGERELARDFTQDLLTTLWVKRSETTIKTVLSSYLYTAMRNRVLDYFAHKNLQSNYISFVENYTFHENDVTDHLIRQKQLMQMIEDEIAALPRKMREVFKMSRMQHLTHREIAVKLAISEQTVRKQIQNALKIMRPKLRILLAFYFLT</sequence>
<dbReference type="RefSeq" id="WP_136838896.1">
    <property type="nucleotide sequence ID" value="NZ_SWBR01000001.1"/>
</dbReference>
<dbReference type="GO" id="GO:0006352">
    <property type="term" value="P:DNA-templated transcription initiation"/>
    <property type="evidence" value="ECO:0007669"/>
    <property type="project" value="InterPro"/>
</dbReference>
<evidence type="ECO:0000313" key="8">
    <source>
        <dbReference type="Proteomes" id="UP000309488"/>
    </source>
</evidence>
<comment type="similarity">
    <text evidence="1">Belongs to the sigma-70 factor family. ECF subfamily.</text>
</comment>
<dbReference type="SUPFAM" id="SSF88659">
    <property type="entry name" value="Sigma3 and sigma4 domains of RNA polymerase sigma factors"/>
    <property type="match status" value="1"/>
</dbReference>
<evidence type="ECO:0000256" key="4">
    <source>
        <dbReference type="ARBA" id="ARBA00023163"/>
    </source>
</evidence>
<dbReference type="InterPro" id="IPR039425">
    <property type="entry name" value="RNA_pol_sigma-70-like"/>
</dbReference>
<dbReference type="Gene3D" id="1.10.10.10">
    <property type="entry name" value="Winged helix-like DNA-binding domain superfamily/Winged helix DNA-binding domain"/>
    <property type="match status" value="1"/>
</dbReference>
<evidence type="ECO:0000259" key="6">
    <source>
        <dbReference type="Pfam" id="PF08281"/>
    </source>
</evidence>
<dbReference type="NCBIfam" id="TIGR02985">
    <property type="entry name" value="Sig70_bacteroi1"/>
    <property type="match status" value="1"/>
</dbReference>
<accession>A0A4V5P088</accession>
<dbReference type="InterPro" id="IPR013249">
    <property type="entry name" value="RNA_pol_sigma70_r4_t2"/>
</dbReference>
<dbReference type="OrthoDB" id="659569at2"/>
<evidence type="ECO:0000259" key="5">
    <source>
        <dbReference type="Pfam" id="PF04542"/>
    </source>
</evidence>
<organism evidence="7 8">
    <name type="scientific">Pedobacter polaris</name>
    <dbReference type="NCBI Taxonomy" id="2571273"/>
    <lineage>
        <taxon>Bacteria</taxon>
        <taxon>Pseudomonadati</taxon>
        <taxon>Bacteroidota</taxon>
        <taxon>Sphingobacteriia</taxon>
        <taxon>Sphingobacteriales</taxon>
        <taxon>Sphingobacteriaceae</taxon>
        <taxon>Pedobacter</taxon>
    </lineage>
</organism>
<dbReference type="GO" id="GO:0016987">
    <property type="term" value="F:sigma factor activity"/>
    <property type="evidence" value="ECO:0007669"/>
    <property type="project" value="UniProtKB-KW"/>
</dbReference>
<name>A0A4V5P088_9SPHI</name>
<dbReference type="EMBL" id="SWBR01000001">
    <property type="protein sequence ID" value="TKC12772.1"/>
    <property type="molecule type" value="Genomic_DNA"/>
</dbReference>
<evidence type="ECO:0000256" key="3">
    <source>
        <dbReference type="ARBA" id="ARBA00023082"/>
    </source>
</evidence>
<dbReference type="InterPro" id="IPR014284">
    <property type="entry name" value="RNA_pol_sigma-70_dom"/>
</dbReference>
<evidence type="ECO:0000256" key="1">
    <source>
        <dbReference type="ARBA" id="ARBA00010641"/>
    </source>
</evidence>
<keyword evidence="3" id="KW-0731">Sigma factor</keyword>
<evidence type="ECO:0000256" key="2">
    <source>
        <dbReference type="ARBA" id="ARBA00023015"/>
    </source>
</evidence>
<dbReference type="GO" id="GO:0003677">
    <property type="term" value="F:DNA binding"/>
    <property type="evidence" value="ECO:0007669"/>
    <property type="project" value="InterPro"/>
</dbReference>
<comment type="caution">
    <text evidence="7">The sequence shown here is derived from an EMBL/GenBank/DDBJ whole genome shotgun (WGS) entry which is preliminary data.</text>
</comment>
<dbReference type="Gene3D" id="1.10.1740.10">
    <property type="match status" value="1"/>
</dbReference>
<dbReference type="InterPro" id="IPR014327">
    <property type="entry name" value="RNA_pol_sigma70_bacteroid"/>
</dbReference>
<dbReference type="PANTHER" id="PTHR43133:SF46">
    <property type="entry name" value="RNA POLYMERASE SIGMA-70 FACTOR ECF SUBFAMILY"/>
    <property type="match status" value="1"/>
</dbReference>
<dbReference type="Pfam" id="PF08281">
    <property type="entry name" value="Sigma70_r4_2"/>
    <property type="match status" value="1"/>
</dbReference>
<keyword evidence="4" id="KW-0804">Transcription</keyword>
<dbReference type="NCBIfam" id="TIGR02937">
    <property type="entry name" value="sigma70-ECF"/>
    <property type="match status" value="1"/>
</dbReference>
<keyword evidence="8" id="KW-1185">Reference proteome</keyword>
<dbReference type="SUPFAM" id="SSF88946">
    <property type="entry name" value="Sigma2 domain of RNA polymerase sigma factors"/>
    <property type="match status" value="1"/>
</dbReference>
<dbReference type="InterPro" id="IPR007627">
    <property type="entry name" value="RNA_pol_sigma70_r2"/>
</dbReference>
<protein>
    <submittedName>
        <fullName evidence="7">RNA polymerase sigma-70 factor</fullName>
    </submittedName>
</protein>
<dbReference type="PANTHER" id="PTHR43133">
    <property type="entry name" value="RNA POLYMERASE ECF-TYPE SIGMA FACTO"/>
    <property type="match status" value="1"/>
</dbReference>
<keyword evidence="2" id="KW-0805">Transcription regulation</keyword>
<dbReference type="AlphaFoldDB" id="A0A4V5P088"/>
<gene>
    <name evidence="7" type="ORF">FA048_03900</name>
</gene>